<keyword evidence="3" id="KW-1185">Reference proteome</keyword>
<sequence>MLVYAILSHTWGEDEITLLDMSTPMEAEKKAGFIKLKRCCMKAAEDGYSYVWIYTCCIDKTSSAELSEAIN</sequence>
<dbReference type="PANTHER" id="PTHR10622">
    <property type="entry name" value="HET DOMAIN-CONTAINING PROTEIN"/>
    <property type="match status" value="1"/>
</dbReference>
<evidence type="ECO:0000259" key="1">
    <source>
        <dbReference type="Pfam" id="PF06985"/>
    </source>
</evidence>
<accession>A0ABR4C372</accession>
<dbReference type="EMBL" id="JAZHXI010000015">
    <property type="protein sequence ID" value="KAL2063784.1"/>
    <property type="molecule type" value="Genomic_DNA"/>
</dbReference>
<dbReference type="PANTHER" id="PTHR10622:SF10">
    <property type="entry name" value="HET DOMAIN-CONTAINING PROTEIN"/>
    <property type="match status" value="1"/>
</dbReference>
<dbReference type="Proteomes" id="UP001595075">
    <property type="component" value="Unassembled WGS sequence"/>
</dbReference>
<organism evidence="2 3">
    <name type="scientific">Oculimacula yallundae</name>
    <dbReference type="NCBI Taxonomy" id="86028"/>
    <lineage>
        <taxon>Eukaryota</taxon>
        <taxon>Fungi</taxon>
        <taxon>Dikarya</taxon>
        <taxon>Ascomycota</taxon>
        <taxon>Pezizomycotina</taxon>
        <taxon>Leotiomycetes</taxon>
        <taxon>Helotiales</taxon>
        <taxon>Ploettnerulaceae</taxon>
        <taxon>Oculimacula</taxon>
    </lineage>
</organism>
<name>A0ABR4C372_9HELO</name>
<reference evidence="2 3" key="1">
    <citation type="journal article" date="2024" name="Commun. Biol.">
        <title>Comparative genomic analysis of thermophilic fungi reveals convergent evolutionary adaptations and gene losses.</title>
        <authorList>
            <person name="Steindorff A.S."/>
            <person name="Aguilar-Pontes M.V."/>
            <person name="Robinson A.J."/>
            <person name="Andreopoulos B."/>
            <person name="LaButti K."/>
            <person name="Kuo A."/>
            <person name="Mondo S."/>
            <person name="Riley R."/>
            <person name="Otillar R."/>
            <person name="Haridas S."/>
            <person name="Lipzen A."/>
            <person name="Grimwood J."/>
            <person name="Schmutz J."/>
            <person name="Clum A."/>
            <person name="Reid I.D."/>
            <person name="Moisan M.C."/>
            <person name="Butler G."/>
            <person name="Nguyen T.T.M."/>
            <person name="Dewar K."/>
            <person name="Conant G."/>
            <person name="Drula E."/>
            <person name="Henrissat B."/>
            <person name="Hansel C."/>
            <person name="Singer S."/>
            <person name="Hutchinson M.I."/>
            <person name="de Vries R.P."/>
            <person name="Natvig D.O."/>
            <person name="Powell A.J."/>
            <person name="Tsang A."/>
            <person name="Grigoriev I.V."/>
        </authorList>
    </citation>
    <scope>NUCLEOTIDE SEQUENCE [LARGE SCALE GENOMIC DNA]</scope>
    <source>
        <strain evidence="2 3">CBS 494.80</strain>
    </source>
</reference>
<dbReference type="Pfam" id="PF06985">
    <property type="entry name" value="HET"/>
    <property type="match status" value="1"/>
</dbReference>
<comment type="caution">
    <text evidence="2">The sequence shown here is derived from an EMBL/GenBank/DDBJ whole genome shotgun (WGS) entry which is preliminary data.</text>
</comment>
<proteinExistence type="predicted"/>
<evidence type="ECO:0000313" key="3">
    <source>
        <dbReference type="Proteomes" id="UP001595075"/>
    </source>
</evidence>
<dbReference type="InterPro" id="IPR010730">
    <property type="entry name" value="HET"/>
</dbReference>
<feature type="domain" description="Heterokaryon incompatibility" evidence="1">
    <location>
        <begin position="4"/>
        <end position="69"/>
    </location>
</feature>
<evidence type="ECO:0000313" key="2">
    <source>
        <dbReference type="EMBL" id="KAL2063784.1"/>
    </source>
</evidence>
<protein>
    <recommendedName>
        <fullName evidence="1">Heterokaryon incompatibility domain-containing protein</fullName>
    </recommendedName>
</protein>
<gene>
    <name evidence="2" type="ORF">VTL71DRAFT_5589</name>
</gene>